<evidence type="ECO:0000313" key="11">
    <source>
        <dbReference type="Proteomes" id="UP000515160"/>
    </source>
</evidence>
<feature type="region of interest" description="Disordered" evidence="9">
    <location>
        <begin position="1149"/>
        <end position="1210"/>
    </location>
</feature>
<keyword evidence="2" id="KW-0479">Metal-binding</keyword>
<feature type="compositionally biased region" description="Acidic residues" evidence="9">
    <location>
        <begin position="979"/>
        <end position="989"/>
    </location>
</feature>
<evidence type="ECO:0000256" key="3">
    <source>
        <dbReference type="ARBA" id="ARBA00022771"/>
    </source>
</evidence>
<dbReference type="RefSeq" id="XP_034111853.1">
    <property type="nucleotide sequence ID" value="XM_034255962.2"/>
</dbReference>
<dbReference type="InterPro" id="IPR011011">
    <property type="entry name" value="Znf_FYVE_PHD"/>
</dbReference>
<dbReference type="Gene3D" id="1.10.20.10">
    <property type="entry name" value="Histone, subunit A"/>
    <property type="match status" value="1"/>
</dbReference>
<feature type="compositionally biased region" description="Basic residues" evidence="9">
    <location>
        <begin position="1153"/>
        <end position="1173"/>
    </location>
</feature>
<dbReference type="PANTHER" id="PTHR46452:SF1">
    <property type="entry name" value="TRANSCRIPTION INITIATION FACTOR TFIID SUBUNIT 3"/>
    <property type="match status" value="1"/>
</dbReference>
<evidence type="ECO:0000256" key="7">
    <source>
        <dbReference type="ARBA" id="ARBA00023242"/>
    </source>
</evidence>
<dbReference type="GO" id="GO:0008270">
    <property type="term" value="F:zinc ion binding"/>
    <property type="evidence" value="ECO:0007669"/>
    <property type="project" value="UniProtKB-KW"/>
</dbReference>
<evidence type="ECO:0000313" key="12">
    <source>
        <dbReference type="RefSeq" id="XP_034111853.1"/>
    </source>
</evidence>
<sequence length="1538" mass="168069">MAEIYSSDILRIVIAEIAQTIGYSNTQNASLELLEDILLRFVKELSRDLHSQVEHANRIEPSIKDVQLCFGNLAIDIHELLDYVGNVEPVPFVREVPEYPVKRNSNMNFLKPGSAETLTRPVHIFEYLPAVLPSSGRISASSSACHNPSEIDHLSLNYQQKCADNLLSAEGEQGAPNMHNWCRQMESSISLKQPTVDNTDSIDGHAVRTINSVVMTTGGFISPAIEGKMPEAFIPPIIEKLKGLDAPPILPPLVILDTKNSITLEIGLNEKNQAAKDNAVVEHKPLTEDIFLLHEISTVKKTESKNLDEEAIGSVQGNQSKPTKSQKKHLFGAELNNSKAQEKAHRKALKIYQRLSKSQVEDEAGLKKSLKHLNRAGMLSTLSSDTRTTAADRTYVEKILKKQTKRHKQLKSQKQQQHIQFMSKQLSLATTDEFSNARLNHPVVMAASMPSQSIPMLSIESSTVGNMFGSSTVEPLSADILSSDVGQSQQMHSPNDLLSDDVKLGNEPDRNKLNIFKKLSKSKPTKSLSPSALHTMASHLLSDTGNGSSTINLPSGTTITPEPALNFTENYVTSNLTSTTLKEQTITTQSVLTSSLTELTIPKKRGRKPGVKNISARSKIPNEHVLAKKIRSSKLNATTTVSYPPENSSINTAHLSIQTETTNSIPSQHPEKLSNILPHNLDKLIGEEDREQSITFLPISNETAKNMKLKKIKEKQEKKKRKTKYNHLVPSENSIQNNGELEGNKKFPFMDVDIKNTQTLSITKESVEFHQIPSSKSPTNANAIKHFSSNLLSPASSVHGYMTGIGTLPILSFPPRPGLIPSGIFSPTSLANLNKNNKISHSFMTLPDTISRSSSAIGYGSSLHETTSEKKSTEISMLPLSDSHTERSYCNVAPLVPESMKMTVLSTDGHKLKSANASIEGEGMEIKSGKNVQGLSKSAHFNQRLGIRSKGQHDKLLINKLEKSKTTKVGTGKLGDPIEVSDDSNDNDESNIQQKTDKINSDGFLHSSKKFDIPHPHSVISNPSSIAADFNQFKKLATIKVNPLECSSPLSVIPPSSSSAFNINFMGNDKFSLAGGADLIPLSCVDSGLAYSSRTVPVTSLTAGATSESSIQTHGLSSEHSFVCNMVNSINYDDITITPTNNLNNSLSDLKLHKLHKKPKKTKEGKSKKKKDKKDKTKSKDKGDDKSMSMVEKPKSVDKKQKKDKKKDKLQVQTNVFMQLSKDNLDCSNKETPLNSGLFVGSVEVADSGTIPQTTIQEVATLTHHLPLPKLDLSPNQVPKLTLKLGGKSNPTSPNQFDDVQQDSQISMIPTHPIALTLIPTKTTKKEHSPELARFSPLVTGPPKPKQCETQAVVSTTAPPPPPVSGFLSSDVMLENTNMISNDPAPSNWLITAADTTASPNCSATLSASSVLLPQQLLQAVPKTTSFPPPFSQKAVSSSIKNIEEEPSASVSSQSVESNRPSSYVDAEGYRIWICPACGKVDDGSAMIGCDGCDAWYHWICVGIFVAPNDNEDWFCRVCITKKKGQGSEKKKRRNKKK</sequence>
<keyword evidence="11" id="KW-1185">Reference proteome</keyword>
<feature type="domain" description="PHD-type" evidence="10">
    <location>
        <begin position="1472"/>
        <end position="1522"/>
    </location>
</feature>
<dbReference type="GO" id="GO:0002039">
    <property type="term" value="F:p53 binding"/>
    <property type="evidence" value="ECO:0007669"/>
    <property type="project" value="TreeGrafter"/>
</dbReference>
<dbReference type="Gene3D" id="3.30.40.10">
    <property type="entry name" value="Zinc/RING finger domain, C3HC4 (zinc finger)"/>
    <property type="match status" value="1"/>
</dbReference>
<dbReference type="GO" id="GO:0046982">
    <property type="term" value="F:protein heterodimerization activity"/>
    <property type="evidence" value="ECO:0007669"/>
    <property type="project" value="InterPro"/>
</dbReference>
<dbReference type="SUPFAM" id="SSF57903">
    <property type="entry name" value="FYVE/PHD zinc finger"/>
    <property type="match status" value="1"/>
</dbReference>
<dbReference type="OrthoDB" id="436852at2759"/>
<dbReference type="InterPro" id="IPR001965">
    <property type="entry name" value="Znf_PHD"/>
</dbReference>
<dbReference type="InterPro" id="IPR009072">
    <property type="entry name" value="Histone-fold"/>
</dbReference>
<dbReference type="InterPro" id="IPR006565">
    <property type="entry name" value="BTP"/>
</dbReference>
<dbReference type="Pfam" id="PF00628">
    <property type="entry name" value="PHD"/>
    <property type="match status" value="1"/>
</dbReference>
<dbReference type="GeneID" id="117573079"/>
<dbReference type="CTD" id="83860"/>
<dbReference type="PROSITE" id="PS01359">
    <property type="entry name" value="ZF_PHD_1"/>
    <property type="match status" value="1"/>
</dbReference>
<dbReference type="Pfam" id="PF07524">
    <property type="entry name" value="Bromo_TP"/>
    <property type="match status" value="1"/>
</dbReference>
<keyword evidence="7" id="KW-0539">Nucleus</keyword>
<proteinExistence type="predicted"/>
<dbReference type="SMART" id="SM00576">
    <property type="entry name" value="BTP"/>
    <property type="match status" value="1"/>
</dbReference>
<evidence type="ECO:0000256" key="9">
    <source>
        <dbReference type="SAM" id="MobiDB-lite"/>
    </source>
</evidence>
<feature type="region of interest" description="Disordered" evidence="9">
    <location>
        <begin position="968"/>
        <end position="998"/>
    </location>
</feature>
<keyword evidence="4" id="KW-0862">Zinc</keyword>
<evidence type="ECO:0000256" key="6">
    <source>
        <dbReference type="ARBA" id="ARBA00023163"/>
    </source>
</evidence>
<keyword evidence="5" id="KW-0805">Transcription regulation</keyword>
<gene>
    <name evidence="12" type="primary">LOC117573079</name>
</gene>
<organism evidence="11 12">
    <name type="scientific">Drosophila albomicans</name>
    <name type="common">Fruit fly</name>
    <dbReference type="NCBI Taxonomy" id="7291"/>
    <lineage>
        <taxon>Eukaryota</taxon>
        <taxon>Metazoa</taxon>
        <taxon>Ecdysozoa</taxon>
        <taxon>Arthropoda</taxon>
        <taxon>Hexapoda</taxon>
        <taxon>Insecta</taxon>
        <taxon>Pterygota</taxon>
        <taxon>Neoptera</taxon>
        <taxon>Endopterygota</taxon>
        <taxon>Diptera</taxon>
        <taxon>Brachycera</taxon>
        <taxon>Muscomorpha</taxon>
        <taxon>Ephydroidea</taxon>
        <taxon>Drosophilidae</taxon>
        <taxon>Drosophila</taxon>
    </lineage>
</organism>
<reference evidence="12" key="1">
    <citation type="submission" date="2025-08" db="UniProtKB">
        <authorList>
            <consortium name="RefSeq"/>
        </authorList>
    </citation>
    <scope>IDENTIFICATION</scope>
    <source>
        <strain evidence="12">15112-1751.03</strain>
        <tissue evidence="12">Whole Adult</tissue>
    </source>
</reference>
<protein>
    <submittedName>
        <fullName evidence="12">Transcription initiation factor TFIID subunit 3 isoform X1</fullName>
    </submittedName>
</protein>
<evidence type="ECO:0000256" key="1">
    <source>
        <dbReference type="ARBA" id="ARBA00004123"/>
    </source>
</evidence>
<keyword evidence="3 8" id="KW-0863">Zinc-finger</keyword>
<dbReference type="PANTHER" id="PTHR46452">
    <property type="entry name" value="TRANSCRIPTION INITIATION FACTOR TFIID SUBUNIT 3"/>
    <property type="match status" value="1"/>
</dbReference>
<dbReference type="CDD" id="cd15522">
    <property type="entry name" value="PHD_TAF3"/>
    <property type="match status" value="1"/>
</dbReference>
<dbReference type="SMART" id="SM00249">
    <property type="entry name" value="PHD"/>
    <property type="match status" value="1"/>
</dbReference>
<dbReference type="InterPro" id="IPR019787">
    <property type="entry name" value="Znf_PHD-finger"/>
</dbReference>
<dbReference type="Proteomes" id="UP000515160">
    <property type="component" value="Chromosome 4"/>
</dbReference>
<evidence type="ECO:0000256" key="4">
    <source>
        <dbReference type="ARBA" id="ARBA00022833"/>
    </source>
</evidence>
<dbReference type="InterPro" id="IPR013083">
    <property type="entry name" value="Znf_RING/FYVE/PHD"/>
</dbReference>
<feature type="compositionally biased region" description="Basic and acidic residues" evidence="9">
    <location>
        <begin position="1174"/>
        <end position="1201"/>
    </location>
</feature>
<comment type="subcellular location">
    <subcellularLocation>
        <location evidence="1">Nucleus</location>
    </subcellularLocation>
</comment>
<accession>A0A6P8XGZ6</accession>
<evidence type="ECO:0000256" key="5">
    <source>
        <dbReference type="ARBA" id="ARBA00023015"/>
    </source>
</evidence>
<dbReference type="GO" id="GO:0005669">
    <property type="term" value="C:transcription factor TFIID complex"/>
    <property type="evidence" value="ECO:0007669"/>
    <property type="project" value="TreeGrafter"/>
</dbReference>
<dbReference type="GO" id="GO:0045944">
    <property type="term" value="P:positive regulation of transcription by RNA polymerase II"/>
    <property type="evidence" value="ECO:0007669"/>
    <property type="project" value="TreeGrafter"/>
</dbReference>
<keyword evidence="6" id="KW-0804">Transcription</keyword>
<dbReference type="InterPro" id="IPR019786">
    <property type="entry name" value="Zinc_finger_PHD-type_CS"/>
</dbReference>
<dbReference type="PROSITE" id="PS50016">
    <property type="entry name" value="ZF_PHD_2"/>
    <property type="match status" value="1"/>
</dbReference>
<evidence type="ECO:0000256" key="8">
    <source>
        <dbReference type="PROSITE-ProRule" id="PRU00146"/>
    </source>
</evidence>
<name>A0A6P8XGZ6_DROAB</name>
<evidence type="ECO:0000259" key="10">
    <source>
        <dbReference type="PROSITE" id="PS50016"/>
    </source>
</evidence>
<evidence type="ECO:0000256" key="2">
    <source>
        <dbReference type="ARBA" id="ARBA00022723"/>
    </source>
</evidence>